<proteinExistence type="predicted"/>
<gene>
    <name evidence="3" type="ORF">MCOR_19055</name>
</gene>
<evidence type="ECO:0008006" key="5">
    <source>
        <dbReference type="Google" id="ProtNLM"/>
    </source>
</evidence>
<evidence type="ECO:0000256" key="2">
    <source>
        <dbReference type="SAM" id="Phobius"/>
    </source>
</evidence>
<organism evidence="3 4">
    <name type="scientific">Mytilus coruscus</name>
    <name type="common">Sea mussel</name>
    <dbReference type="NCBI Taxonomy" id="42192"/>
    <lineage>
        <taxon>Eukaryota</taxon>
        <taxon>Metazoa</taxon>
        <taxon>Spiralia</taxon>
        <taxon>Lophotrochozoa</taxon>
        <taxon>Mollusca</taxon>
        <taxon>Bivalvia</taxon>
        <taxon>Autobranchia</taxon>
        <taxon>Pteriomorphia</taxon>
        <taxon>Mytilida</taxon>
        <taxon>Mytiloidea</taxon>
        <taxon>Mytilidae</taxon>
        <taxon>Mytilinae</taxon>
        <taxon>Mytilus</taxon>
    </lineage>
</organism>
<name>A0A6J8BIR1_MYTCO</name>
<dbReference type="OrthoDB" id="6200346at2759"/>
<feature type="transmembrane region" description="Helical" evidence="2">
    <location>
        <begin position="421"/>
        <end position="448"/>
    </location>
</feature>
<feature type="transmembrane region" description="Helical" evidence="2">
    <location>
        <begin position="493"/>
        <end position="515"/>
    </location>
</feature>
<keyword evidence="2" id="KW-0472">Membrane</keyword>
<feature type="region of interest" description="Disordered" evidence="1">
    <location>
        <begin position="1"/>
        <end position="25"/>
    </location>
</feature>
<keyword evidence="4" id="KW-1185">Reference proteome</keyword>
<dbReference type="Gene3D" id="3.90.1720.10">
    <property type="entry name" value="endopeptidase domain like (from Nostoc punctiforme)"/>
    <property type="match status" value="1"/>
</dbReference>
<dbReference type="Proteomes" id="UP000507470">
    <property type="component" value="Unassembled WGS sequence"/>
</dbReference>
<evidence type="ECO:0000313" key="3">
    <source>
        <dbReference type="EMBL" id="CAC5383291.1"/>
    </source>
</evidence>
<dbReference type="EMBL" id="CACVKT020003357">
    <property type="protein sequence ID" value="CAC5383291.1"/>
    <property type="molecule type" value="Genomic_DNA"/>
</dbReference>
<evidence type="ECO:0000313" key="4">
    <source>
        <dbReference type="Proteomes" id="UP000507470"/>
    </source>
</evidence>
<feature type="region of interest" description="Disordered" evidence="1">
    <location>
        <begin position="40"/>
        <end position="64"/>
    </location>
</feature>
<protein>
    <recommendedName>
        <fullName evidence="5">LRAT domain-containing protein</fullName>
    </recommendedName>
</protein>
<dbReference type="AlphaFoldDB" id="A0A6J8BIR1"/>
<feature type="compositionally biased region" description="Polar residues" evidence="1">
    <location>
        <begin position="1"/>
        <end position="17"/>
    </location>
</feature>
<accession>A0A6J8BIR1</accession>
<feature type="transmembrane region" description="Helical" evidence="2">
    <location>
        <begin position="460"/>
        <end position="481"/>
    </location>
</feature>
<feature type="transmembrane region" description="Helical" evidence="2">
    <location>
        <begin position="551"/>
        <end position="572"/>
    </location>
</feature>
<keyword evidence="2" id="KW-1133">Transmembrane helix</keyword>
<feature type="compositionally biased region" description="Low complexity" evidence="1">
    <location>
        <begin position="40"/>
        <end position="50"/>
    </location>
</feature>
<evidence type="ECO:0000256" key="1">
    <source>
        <dbReference type="SAM" id="MobiDB-lite"/>
    </source>
</evidence>
<reference evidence="3 4" key="1">
    <citation type="submission" date="2020-06" db="EMBL/GenBank/DDBJ databases">
        <authorList>
            <person name="Li R."/>
            <person name="Bekaert M."/>
        </authorList>
    </citation>
    <scope>NUCLEOTIDE SEQUENCE [LARGE SCALE GENOMIC DNA]</scope>
    <source>
        <strain evidence="4">wild</strain>
    </source>
</reference>
<sequence>MTSDHNQSKSILSNNKDNGYGSINPPTSIITVNELTHASTSDYQADSSSSGILPEGARASPSNENEIGREFCEIPFLINSHEQFDLKRSSDRGLTQADVETINGHYGVVLQVGTGICRDCRIMLLDCHHDMAKTHKHTCNITKVINSFGALSEIVKDGDEKNYIHFKVKRKTTSSCCSYFHHFILHEVIENNETNIKVMVAHYTSSVEICTNNSRFGLGKFISQTIDIQKGKKNGLFDLESGLYKVNHQSATYTVLERLYMRLGERAYDFRANNCEHAVNHILHGKSISFDSNKESKIADICTSTAGDIKEVGIKVALIIALISSIAGSLTRYSYVRLMIAAVAARNSNLGNNETCSNEKGNNIIRQAINSLENMKHDEIPFLLEIESSEQIIEAIKASFKNPFICRISEFLARKAINKTLYLSMAVALSVETIFFITKMYFGVVPLFKFNTKKDIARMILLRGIPGYSSVAIGIVCGSRGQTYLSPPALCFSLIAFFTCLISRYVLAVLLGICFDCSSKRCKGIENLESMNIDDDQSDSSLCTCGRKLSYFFLIFIYLACFVGIMVPPFYFLD</sequence>
<keyword evidence="2" id="KW-0812">Transmembrane</keyword>